<evidence type="ECO:0000256" key="9">
    <source>
        <dbReference type="ARBA" id="ARBA00018836"/>
    </source>
</evidence>
<evidence type="ECO:0000313" key="17">
    <source>
        <dbReference type="Proteomes" id="UP000265955"/>
    </source>
</evidence>
<evidence type="ECO:0000256" key="3">
    <source>
        <dbReference type="ARBA" id="ARBA00001946"/>
    </source>
</evidence>
<keyword evidence="14" id="KW-0456">Lyase</keyword>
<dbReference type="AlphaFoldDB" id="A0A3A3FGS9"/>
<dbReference type="Gene3D" id="3.90.870.10">
    <property type="entry name" value="DHBP synthase"/>
    <property type="match status" value="1"/>
</dbReference>
<dbReference type="EC" id="4.1.99.12" evidence="8"/>
<comment type="cofactor">
    <cofactor evidence="3">
        <name>Mg(2+)</name>
        <dbReference type="ChEBI" id="CHEBI:18420"/>
    </cofactor>
</comment>
<evidence type="ECO:0000259" key="15">
    <source>
        <dbReference type="Pfam" id="PF00925"/>
    </source>
</evidence>
<keyword evidence="11" id="KW-0479">Metal-binding</keyword>
<reference evidence="17" key="1">
    <citation type="submission" date="2018-09" db="EMBL/GenBank/DDBJ databases">
        <authorList>
            <person name="Zhu H."/>
        </authorList>
    </citation>
    <scope>NUCLEOTIDE SEQUENCE [LARGE SCALE GENOMIC DNA]</scope>
    <source>
        <strain evidence="17">K1R23-30</strain>
    </source>
</reference>
<evidence type="ECO:0000256" key="8">
    <source>
        <dbReference type="ARBA" id="ARBA00012153"/>
    </source>
</evidence>
<keyword evidence="12" id="KW-0460">Magnesium</keyword>
<protein>
    <recommendedName>
        <fullName evidence="9">3,4-dihydroxy-2-butanone 4-phosphate synthase</fullName>
        <ecNumber evidence="8">4.1.99.12</ecNumber>
    </recommendedName>
</protein>
<dbReference type="OrthoDB" id="9793111at2"/>
<dbReference type="Pfam" id="PF00925">
    <property type="entry name" value="GTP_cyclohydro2"/>
    <property type="match status" value="1"/>
</dbReference>
<comment type="pathway">
    <text evidence="5">Cofactor biosynthesis; riboflavin biosynthesis; 2-hydroxy-3-oxobutyl phosphate from D-ribulose 5-phosphate: step 1/1.</text>
</comment>
<feature type="domain" description="GTP cyclohydrolase II" evidence="15">
    <location>
        <begin position="208"/>
        <end position="366"/>
    </location>
</feature>
<evidence type="ECO:0000256" key="14">
    <source>
        <dbReference type="ARBA" id="ARBA00023239"/>
    </source>
</evidence>
<dbReference type="SUPFAM" id="SSF55821">
    <property type="entry name" value="YrdC/RibB"/>
    <property type="match status" value="1"/>
</dbReference>
<dbReference type="UniPathway" id="UPA00275">
    <property type="reaction ID" value="UER00399"/>
</dbReference>
<comment type="cofactor">
    <cofactor evidence="2">
        <name>Mn(2+)</name>
        <dbReference type="ChEBI" id="CHEBI:29035"/>
    </cofactor>
</comment>
<accession>A0A3A3FGS9</accession>
<proteinExistence type="inferred from homology"/>
<dbReference type="GO" id="GO:0003935">
    <property type="term" value="F:GTP cyclohydrolase II activity"/>
    <property type="evidence" value="ECO:0007669"/>
    <property type="project" value="TreeGrafter"/>
</dbReference>
<keyword evidence="17" id="KW-1185">Reference proteome</keyword>
<dbReference type="GO" id="GO:0046872">
    <property type="term" value="F:metal ion binding"/>
    <property type="evidence" value="ECO:0007669"/>
    <property type="project" value="UniProtKB-KW"/>
</dbReference>
<evidence type="ECO:0000313" key="16">
    <source>
        <dbReference type="EMBL" id="RJF92591.1"/>
    </source>
</evidence>
<dbReference type="Gene3D" id="3.40.50.10990">
    <property type="entry name" value="GTP cyclohydrolase II"/>
    <property type="match status" value="1"/>
</dbReference>
<dbReference type="GO" id="GO:0009231">
    <property type="term" value="P:riboflavin biosynthetic process"/>
    <property type="evidence" value="ECO:0007669"/>
    <property type="project" value="UniProtKB-UniPathway"/>
</dbReference>
<comment type="similarity">
    <text evidence="6">In the N-terminal section; belongs to the DHBP synthase family.</text>
</comment>
<dbReference type="InterPro" id="IPR032677">
    <property type="entry name" value="GTP_cyclohydro_II"/>
</dbReference>
<dbReference type="EMBL" id="QYUO01000003">
    <property type="protein sequence ID" value="RJF92591.1"/>
    <property type="molecule type" value="Genomic_DNA"/>
</dbReference>
<evidence type="ECO:0000256" key="7">
    <source>
        <dbReference type="ARBA" id="ARBA00008976"/>
    </source>
</evidence>
<dbReference type="GO" id="GO:0005829">
    <property type="term" value="C:cytosol"/>
    <property type="evidence" value="ECO:0007669"/>
    <property type="project" value="TreeGrafter"/>
</dbReference>
<sequence>MHMHSIPTLIDAIRAGRIVVLVEDSEDDSEGVLVMAADAATEASVNFMAREARGLICLGLPEARCRELELPPMVPSARQRTRFTVSIEALHGVTTGISAADRALTLQLAAAPTTRAADLVQPGHIFPIMAARDGVMRHAGFAEAACDLAHLAGHTAAGVVVSILDDDGESARGPALVAFAKAHGLPIGSLTDLIHHRILTEGLIARTLERTINTSHGQFQLVAYHDTIINAVHTAMVRGDLSGEHCGDAPLVRVQGTEVLRDVLETDFSSGRRYWNARRALQRIAQADRGVLVLLAHEDASAEILQDIERYTVADTPRAPQFAQRMLGVGAQILRDLGIQKMRLMSHSVPYRALAGFDLEVAEFVPFDGHAAS</sequence>
<organism evidence="16 17">
    <name type="scientific">Noviherbaspirillum saxi</name>
    <dbReference type="NCBI Taxonomy" id="2320863"/>
    <lineage>
        <taxon>Bacteria</taxon>
        <taxon>Pseudomonadati</taxon>
        <taxon>Pseudomonadota</taxon>
        <taxon>Betaproteobacteria</taxon>
        <taxon>Burkholderiales</taxon>
        <taxon>Oxalobacteraceae</taxon>
        <taxon>Noviherbaspirillum</taxon>
    </lineage>
</organism>
<evidence type="ECO:0000256" key="10">
    <source>
        <dbReference type="ARBA" id="ARBA00022619"/>
    </source>
</evidence>
<dbReference type="SUPFAM" id="SSF142695">
    <property type="entry name" value="RibA-like"/>
    <property type="match status" value="1"/>
</dbReference>
<evidence type="ECO:0000256" key="6">
    <source>
        <dbReference type="ARBA" id="ARBA00005520"/>
    </source>
</evidence>
<evidence type="ECO:0000256" key="1">
    <source>
        <dbReference type="ARBA" id="ARBA00000141"/>
    </source>
</evidence>
<name>A0A3A3FGS9_9BURK</name>
<dbReference type="GO" id="GO:0008686">
    <property type="term" value="F:3,4-dihydroxy-2-butanone-4-phosphate synthase activity"/>
    <property type="evidence" value="ECO:0007669"/>
    <property type="project" value="UniProtKB-EC"/>
</dbReference>
<dbReference type="InterPro" id="IPR036144">
    <property type="entry name" value="RibA-like_sf"/>
</dbReference>
<keyword evidence="13" id="KW-0464">Manganese</keyword>
<evidence type="ECO:0000256" key="2">
    <source>
        <dbReference type="ARBA" id="ARBA00001936"/>
    </source>
</evidence>
<dbReference type="Pfam" id="PF00926">
    <property type="entry name" value="DHBP_synthase"/>
    <property type="match status" value="1"/>
</dbReference>
<dbReference type="PIRSF" id="PIRSF001259">
    <property type="entry name" value="RibA"/>
    <property type="match status" value="1"/>
</dbReference>
<evidence type="ECO:0000256" key="11">
    <source>
        <dbReference type="ARBA" id="ARBA00022723"/>
    </source>
</evidence>
<dbReference type="InterPro" id="IPR017945">
    <property type="entry name" value="DHBP_synth_RibB-like_a/b_dom"/>
</dbReference>
<evidence type="ECO:0000256" key="5">
    <source>
        <dbReference type="ARBA" id="ARBA00004904"/>
    </source>
</evidence>
<comment type="catalytic activity">
    <reaction evidence="1">
        <text>D-ribulose 5-phosphate = (2S)-2-hydroxy-3-oxobutyl phosphate + formate + H(+)</text>
        <dbReference type="Rhea" id="RHEA:18457"/>
        <dbReference type="ChEBI" id="CHEBI:15378"/>
        <dbReference type="ChEBI" id="CHEBI:15740"/>
        <dbReference type="ChEBI" id="CHEBI:58121"/>
        <dbReference type="ChEBI" id="CHEBI:58830"/>
        <dbReference type="EC" id="4.1.99.12"/>
    </reaction>
</comment>
<comment type="similarity">
    <text evidence="7">In the C-terminal section; belongs to the GTP cyclohydrolase II family.</text>
</comment>
<keyword evidence="10" id="KW-0686">Riboflavin biosynthesis</keyword>
<evidence type="ECO:0000256" key="13">
    <source>
        <dbReference type="ARBA" id="ARBA00023211"/>
    </source>
</evidence>
<gene>
    <name evidence="16" type="ORF">D3871_28800</name>
</gene>
<evidence type="ECO:0000256" key="4">
    <source>
        <dbReference type="ARBA" id="ARBA00002284"/>
    </source>
</evidence>
<dbReference type="PANTHER" id="PTHR21327:SF34">
    <property type="entry name" value="3,4-DIHYDROXY-2-BUTANONE 4-PHOSPHATE SYNTHASE"/>
    <property type="match status" value="1"/>
</dbReference>
<comment type="caution">
    <text evidence="16">The sequence shown here is derived from an EMBL/GenBank/DDBJ whole genome shotgun (WGS) entry which is preliminary data.</text>
</comment>
<dbReference type="InterPro" id="IPR000422">
    <property type="entry name" value="DHBP_synthase_RibB"/>
</dbReference>
<dbReference type="PANTHER" id="PTHR21327">
    <property type="entry name" value="GTP CYCLOHYDROLASE II-RELATED"/>
    <property type="match status" value="1"/>
</dbReference>
<evidence type="ECO:0000256" key="12">
    <source>
        <dbReference type="ARBA" id="ARBA00022842"/>
    </source>
</evidence>
<comment type="function">
    <text evidence="4">Catalyzes the conversion of D-ribulose 5-phosphate to formate and 3,4-dihydroxy-2-butanone 4-phosphate.</text>
</comment>
<dbReference type="Proteomes" id="UP000265955">
    <property type="component" value="Unassembled WGS sequence"/>
</dbReference>